<evidence type="ECO:0000313" key="2">
    <source>
        <dbReference type="EMBL" id="AVP95886.1"/>
    </source>
</evidence>
<feature type="transmembrane region" description="Helical" evidence="1">
    <location>
        <begin position="20"/>
        <end position="40"/>
    </location>
</feature>
<keyword evidence="1" id="KW-0472">Membrane</keyword>
<protein>
    <recommendedName>
        <fullName evidence="4">Two pore domain potassium channel family protein</fullName>
    </recommendedName>
</protein>
<reference evidence="2 3" key="1">
    <citation type="submission" date="2018-03" db="EMBL/GenBank/DDBJ databases">
        <title>Ahniella affigens gen. nov., sp. nov., a gammaproteobacterium isolated from sandy soil near a stream.</title>
        <authorList>
            <person name="Ko Y."/>
            <person name="Kim J.-H."/>
        </authorList>
    </citation>
    <scope>NUCLEOTIDE SEQUENCE [LARGE SCALE GENOMIC DNA]</scope>
    <source>
        <strain evidence="2 3">D13</strain>
    </source>
</reference>
<gene>
    <name evidence="2" type="ORF">C7S18_01135</name>
</gene>
<evidence type="ECO:0000256" key="1">
    <source>
        <dbReference type="SAM" id="Phobius"/>
    </source>
</evidence>
<accession>A0A2P1PM24</accession>
<dbReference type="Proteomes" id="UP000241074">
    <property type="component" value="Chromosome"/>
</dbReference>
<dbReference type="RefSeq" id="WP_106889815.1">
    <property type="nucleotide sequence ID" value="NZ_CP027860.1"/>
</dbReference>
<dbReference type="KEGG" id="xba:C7S18_01135"/>
<organism evidence="2 3">
    <name type="scientific">Ahniella affigens</name>
    <dbReference type="NCBI Taxonomy" id="2021234"/>
    <lineage>
        <taxon>Bacteria</taxon>
        <taxon>Pseudomonadati</taxon>
        <taxon>Pseudomonadota</taxon>
        <taxon>Gammaproteobacteria</taxon>
        <taxon>Lysobacterales</taxon>
        <taxon>Rhodanobacteraceae</taxon>
        <taxon>Ahniella</taxon>
    </lineage>
</organism>
<keyword evidence="1" id="KW-1133">Transmembrane helix</keyword>
<evidence type="ECO:0000313" key="3">
    <source>
        <dbReference type="Proteomes" id="UP000241074"/>
    </source>
</evidence>
<reference evidence="2 3" key="2">
    <citation type="submission" date="2018-03" db="EMBL/GenBank/DDBJ databases">
        <authorList>
            <person name="Keele B.F."/>
        </authorList>
    </citation>
    <scope>NUCLEOTIDE SEQUENCE [LARGE SCALE GENOMIC DNA]</scope>
    <source>
        <strain evidence="2 3">D13</strain>
    </source>
</reference>
<dbReference type="OrthoDB" id="465094at2"/>
<dbReference type="EMBL" id="CP027860">
    <property type="protein sequence ID" value="AVP95886.1"/>
    <property type="molecule type" value="Genomic_DNA"/>
</dbReference>
<proteinExistence type="predicted"/>
<feature type="transmembrane region" description="Helical" evidence="1">
    <location>
        <begin position="76"/>
        <end position="97"/>
    </location>
</feature>
<evidence type="ECO:0008006" key="4">
    <source>
        <dbReference type="Google" id="ProtNLM"/>
    </source>
</evidence>
<keyword evidence="3" id="KW-1185">Reference proteome</keyword>
<name>A0A2P1PM24_9GAMM</name>
<dbReference type="AlphaFoldDB" id="A0A2P1PM24"/>
<keyword evidence="1" id="KW-0812">Transmembrane</keyword>
<dbReference type="SUPFAM" id="SSF81324">
    <property type="entry name" value="Voltage-gated potassium channels"/>
    <property type="match status" value="1"/>
</dbReference>
<sequence>MYENRRQAPLTHRHFVGRVVSHLGFSALLIVASIGVGMLGYRYFERLPWIDAFLNSAMLLGGMGPVNMPVTAGGKLFAGVYALYSGLVFIVTAALMFSPILHRVLHRFHWPD</sequence>